<feature type="transmembrane region" description="Helical" evidence="1">
    <location>
        <begin position="68"/>
        <end position="90"/>
    </location>
</feature>
<gene>
    <name evidence="2" type="ORF">SPM_006390</name>
</gene>
<keyword evidence="1" id="KW-1133">Transmembrane helix</keyword>
<feature type="transmembrane region" description="Helical" evidence="1">
    <location>
        <begin position="34"/>
        <end position="56"/>
    </location>
</feature>
<dbReference type="EMBL" id="AGBZ02000004">
    <property type="protein sequence ID" value="KAI92335.1"/>
    <property type="molecule type" value="Genomic_DNA"/>
</dbReference>
<name>A0AAI9X0W1_SPIME</name>
<organism evidence="2 3">
    <name type="scientific">Spiroplasma melliferum KC3</name>
    <dbReference type="NCBI Taxonomy" id="570509"/>
    <lineage>
        <taxon>Bacteria</taxon>
        <taxon>Bacillati</taxon>
        <taxon>Mycoplasmatota</taxon>
        <taxon>Mollicutes</taxon>
        <taxon>Entomoplasmatales</taxon>
        <taxon>Spiroplasmataceae</taxon>
        <taxon>Spiroplasma</taxon>
    </lineage>
</organism>
<proteinExistence type="predicted"/>
<keyword evidence="1" id="KW-0812">Transmembrane</keyword>
<evidence type="ECO:0000313" key="2">
    <source>
        <dbReference type="EMBL" id="KAI92335.1"/>
    </source>
</evidence>
<evidence type="ECO:0008006" key="4">
    <source>
        <dbReference type="Google" id="ProtNLM"/>
    </source>
</evidence>
<dbReference type="Proteomes" id="UP000004057">
    <property type="component" value="Unassembled WGS sequence"/>
</dbReference>
<evidence type="ECO:0000256" key="1">
    <source>
        <dbReference type="SAM" id="Phobius"/>
    </source>
</evidence>
<accession>A0AAI9X0W1</accession>
<protein>
    <recommendedName>
        <fullName evidence="4">Transmembrane protein</fullName>
    </recommendedName>
</protein>
<reference evidence="2 3" key="1">
    <citation type="journal article" date="2012" name="J. Proteome Res.">
        <title>Application of Spiroplasma melliferum proteogenomic profiling for the discovery of virulence factors and pathogenicity mechanisms in host-associated spiroplasmas.</title>
        <authorList>
            <person name="Alexeev D."/>
            <person name="Kostrjukova E."/>
            <person name="Aliper A."/>
            <person name="Popenko A."/>
            <person name="Bazaleev N."/>
            <person name="Tyakht A."/>
            <person name="Selezneva O."/>
            <person name="Akopian T."/>
            <person name="Prichodko E."/>
            <person name="Kondratov I."/>
            <person name="Chukin M."/>
            <person name="Demina I."/>
            <person name="Galyamina M."/>
            <person name="Kamashev D."/>
            <person name="Vanyushkina A."/>
            <person name="Ladygina V."/>
            <person name="Levitskii S."/>
            <person name="Lazarev V."/>
            <person name="Govorun V."/>
        </authorList>
    </citation>
    <scope>NUCLEOTIDE SEQUENCE [LARGE SCALE GENOMIC DNA]</scope>
    <source>
        <strain evidence="2 3">KC3</strain>
    </source>
</reference>
<dbReference type="RefSeq" id="WP_004028721.1">
    <property type="nucleotide sequence ID" value="NZ_AGBZ02000004.1"/>
</dbReference>
<dbReference type="AlphaFoldDB" id="A0AAI9X0W1"/>
<keyword evidence="1" id="KW-0472">Membrane</keyword>
<sequence length="326" mass="38219">MINEKSIEKIKLTITQIYQKIITKKSDKIVAWQGINLLCLLSLIFNFLLTIFNFVAAYNLHFTIRKAVFLPLGIVFLLITLVNFIFLIFIRKLQKRLINQLKINLNKTLLINTYNDIFKTIFKTLTITDISSQWTIKPVNLPHLSDFKVNDNIIIGQYHGYNFNFGSINQATTTVVDNLQPNLIPKPYNLQYYRYLFLTIASPSLNDRNFEITRKNKYQKNNLTFDNFFWYDQTNAHLTLPLKNRILENMTTTKMIPNIKVTKQTCSLQLATSSINNSKDNYNSLLNIKISLNEKIMVKNILLMLNHDYEILQKGFVWFNLIVKKD</sequence>
<evidence type="ECO:0000313" key="3">
    <source>
        <dbReference type="Proteomes" id="UP000004057"/>
    </source>
</evidence>
<comment type="caution">
    <text evidence="2">The sequence shown here is derived from an EMBL/GenBank/DDBJ whole genome shotgun (WGS) entry which is preliminary data.</text>
</comment>